<keyword evidence="1" id="KW-1133">Transmembrane helix</keyword>
<feature type="transmembrane region" description="Helical" evidence="1">
    <location>
        <begin position="181"/>
        <end position="198"/>
    </location>
</feature>
<keyword evidence="1" id="KW-0812">Transmembrane</keyword>
<feature type="transmembrane region" description="Helical" evidence="1">
    <location>
        <begin position="225"/>
        <end position="242"/>
    </location>
</feature>
<dbReference type="Proteomes" id="UP001432000">
    <property type="component" value="Chromosome"/>
</dbReference>
<accession>A0ABZ2PFA8</accession>
<feature type="transmembrane region" description="Helical" evidence="1">
    <location>
        <begin position="102"/>
        <end position="122"/>
    </location>
</feature>
<feature type="transmembrane region" description="Helical" evidence="1">
    <location>
        <begin position="397"/>
        <end position="417"/>
    </location>
</feature>
<protein>
    <submittedName>
        <fullName evidence="2">Glycosyl transferase</fullName>
    </submittedName>
</protein>
<gene>
    <name evidence="2" type="ORF">WDS16_21260</name>
</gene>
<sequence length="596" mass="63967">MITTDQTILEQPGTAPSSKIGSVAARVRGVNRADVAAASAFTVVALFVLQGQWRNLSNGYLYNSGQDQAMWEWFFAVAAHSVVHLENPLWSDLQNYPLGVNLMANTAMFGLSIPLAPVTLLFGPTVTWAIALTIGLAGTAYAWYWLFSRTVGASRGASALGGALCGFAPGMISHANGHPNFVVLFLLPVIASLVVSIARTGPTTKKTIALGLVVALQIMLGEEPLLIFAIAFGLFALVYYAGRPRSFWPAVKNSWKSLSIAAVLALALVAFPLYWQFFGPQSYSFLEHGAMGNDAKALTQFPTQSVGGVTTPGQNVRINATEENAYFGWPLLVLALVAAVWLWRVACARAAAATAAAVIVVSLGSELIIGKKNTEIELPWQWLADTPLVESVLETRFALAAVPALALLLVLATDAAFKRGLRPIPAAWSIALALALVPLLPTPLQAVERTATPQFFASGDWKNYVDDGSVVTVPLPRPEDARPLRWQIEANMSFPLAGGYFVGPSDTEERTAKYGAVDRPTALLLGSVRNSGTVPEITTEQQADARADLQFWSADVVVLQPGRNSVALRNTVNALLGFDAEYHDGVWIWDVRSLVP</sequence>
<feature type="transmembrane region" description="Helical" evidence="1">
    <location>
        <begin position="254"/>
        <end position="275"/>
    </location>
</feature>
<keyword evidence="2" id="KW-0808">Transferase</keyword>
<dbReference type="GO" id="GO:0016740">
    <property type="term" value="F:transferase activity"/>
    <property type="evidence" value="ECO:0007669"/>
    <property type="project" value="UniProtKB-KW"/>
</dbReference>
<keyword evidence="3" id="KW-1185">Reference proteome</keyword>
<feature type="transmembrane region" description="Helical" evidence="1">
    <location>
        <begin position="73"/>
        <end position="90"/>
    </location>
</feature>
<feature type="transmembrane region" description="Helical" evidence="1">
    <location>
        <begin position="350"/>
        <end position="369"/>
    </location>
</feature>
<keyword evidence="1" id="KW-0472">Membrane</keyword>
<feature type="transmembrane region" description="Helical" evidence="1">
    <location>
        <begin position="424"/>
        <end position="444"/>
    </location>
</feature>
<dbReference type="RefSeq" id="WP_338887465.1">
    <property type="nucleotide sequence ID" value="NZ_CP147846.1"/>
</dbReference>
<feature type="transmembrane region" description="Helical" evidence="1">
    <location>
        <begin position="128"/>
        <end position="147"/>
    </location>
</feature>
<evidence type="ECO:0000256" key="1">
    <source>
        <dbReference type="SAM" id="Phobius"/>
    </source>
</evidence>
<organism evidence="2 3">
    <name type="scientific">Rhodococcus sovatensis</name>
    <dbReference type="NCBI Taxonomy" id="1805840"/>
    <lineage>
        <taxon>Bacteria</taxon>
        <taxon>Bacillati</taxon>
        <taxon>Actinomycetota</taxon>
        <taxon>Actinomycetes</taxon>
        <taxon>Mycobacteriales</taxon>
        <taxon>Nocardiaceae</taxon>
        <taxon>Rhodococcus</taxon>
    </lineage>
</organism>
<reference evidence="2 3" key="1">
    <citation type="submission" date="2024-03" db="EMBL/GenBank/DDBJ databases">
        <title>Natural products discovery in diverse microorganisms through a two-stage MS feature dereplication strategy.</title>
        <authorList>
            <person name="Zhang R."/>
        </authorList>
    </citation>
    <scope>NUCLEOTIDE SEQUENCE [LARGE SCALE GENOMIC DNA]</scope>
    <source>
        <strain evidence="2 3">18930</strain>
    </source>
</reference>
<dbReference type="EMBL" id="CP147846">
    <property type="protein sequence ID" value="WXG67726.1"/>
    <property type="molecule type" value="Genomic_DNA"/>
</dbReference>
<evidence type="ECO:0000313" key="2">
    <source>
        <dbReference type="EMBL" id="WXG67726.1"/>
    </source>
</evidence>
<evidence type="ECO:0000313" key="3">
    <source>
        <dbReference type="Proteomes" id="UP001432000"/>
    </source>
</evidence>
<feature type="transmembrane region" description="Helical" evidence="1">
    <location>
        <begin position="35"/>
        <end position="53"/>
    </location>
</feature>
<name>A0ABZ2PFA8_9NOCA</name>
<feature type="transmembrane region" description="Helical" evidence="1">
    <location>
        <begin position="326"/>
        <end position="343"/>
    </location>
</feature>
<proteinExistence type="predicted"/>